<reference evidence="5 6" key="1">
    <citation type="submission" date="2019-02" db="EMBL/GenBank/DDBJ databases">
        <title>Sequencing the genomes of 1000 actinobacteria strains.</title>
        <authorList>
            <person name="Klenk H.-P."/>
        </authorList>
    </citation>
    <scope>NUCLEOTIDE SEQUENCE [LARGE SCALE GENOMIC DNA]</scope>
    <source>
        <strain evidence="5 6">DSM 16932</strain>
    </source>
</reference>
<evidence type="ECO:0000256" key="2">
    <source>
        <dbReference type="ARBA" id="ARBA00038358"/>
    </source>
</evidence>
<dbReference type="GO" id="GO:0052757">
    <property type="term" value="F:chondroitin hydrolase activity"/>
    <property type="evidence" value="ECO:0007669"/>
    <property type="project" value="TreeGrafter"/>
</dbReference>
<dbReference type="Gene3D" id="1.50.10.10">
    <property type="match status" value="1"/>
</dbReference>
<feature type="binding site" evidence="4">
    <location>
        <position position="380"/>
    </location>
    <ligand>
        <name>substrate</name>
    </ligand>
</feature>
<sequence length="414" mass="44354">MPTSPPQTSDARGGGDCLSPSPVQRWTGEASLICEFASALDDTVATVRSNIAAFGPHYPDDTTVGGRYLPRPAAPGFAPGANRGWTTGFWPGMQWLAYEVTGAPGFRAAGEEHVADFERRVELGEDIDTHDLGFLYTLACVAPWRLTGSAGAWRAGIAAADALMTRFSEPAGVVQAWGDLTDPAQRGRTIIDSLLNMPLLTWAAEQTGQERYAAAVARHCARLAERIVRPDDSTFHTFTWDPATGAPVGGSTAQGAHDDSCWARGQAWGVLGFALNAQATGDARLLRAAERCADYLLAHLPADGVPYWDLVFTSGDEPRDSSAAAIAVCGLHELAPLVNAERSERYSSAARDILRSLVKGYTPGADGVRSDALLLHSVYSAPGGVGVDEGSLWGDYFYLEALVRHCVTGWRRYW</sequence>
<evidence type="ECO:0000256" key="1">
    <source>
        <dbReference type="ARBA" id="ARBA00022801"/>
    </source>
</evidence>
<protein>
    <submittedName>
        <fullName evidence="5">Unsaturated chondroitin disaccharide hydrolase</fullName>
    </submittedName>
</protein>
<feature type="binding site" evidence="4">
    <location>
        <position position="250"/>
    </location>
    <ligand>
        <name>substrate</name>
    </ligand>
</feature>
<evidence type="ECO:0000313" key="5">
    <source>
        <dbReference type="EMBL" id="RZS61926.1"/>
    </source>
</evidence>
<dbReference type="InterPro" id="IPR010905">
    <property type="entry name" value="Glyco_hydro_88"/>
</dbReference>
<dbReference type="InterPro" id="IPR052369">
    <property type="entry name" value="UG_Glycosaminoglycan_Hydrolase"/>
</dbReference>
<comment type="caution">
    <text evidence="5">The sequence shown here is derived from an EMBL/GenBank/DDBJ whole genome shotgun (WGS) entry which is preliminary data.</text>
</comment>
<feature type="active site" description="Nucleophile" evidence="3">
    <location>
        <position position="131"/>
    </location>
</feature>
<name>A0A4Q7M236_9MICO</name>
<dbReference type="GO" id="GO:0000272">
    <property type="term" value="P:polysaccharide catabolic process"/>
    <property type="evidence" value="ECO:0007669"/>
    <property type="project" value="TreeGrafter"/>
</dbReference>
<keyword evidence="6" id="KW-1185">Reference proteome</keyword>
<dbReference type="SUPFAM" id="SSF48208">
    <property type="entry name" value="Six-hairpin glycosidases"/>
    <property type="match status" value="1"/>
</dbReference>
<gene>
    <name evidence="5" type="ORF">EV386_2240</name>
</gene>
<organism evidence="5 6">
    <name type="scientific">Xylanimonas ulmi</name>
    <dbReference type="NCBI Taxonomy" id="228973"/>
    <lineage>
        <taxon>Bacteria</taxon>
        <taxon>Bacillati</taxon>
        <taxon>Actinomycetota</taxon>
        <taxon>Actinomycetes</taxon>
        <taxon>Micrococcales</taxon>
        <taxon>Promicromonosporaceae</taxon>
        <taxon>Xylanimonas</taxon>
    </lineage>
</organism>
<proteinExistence type="inferred from homology"/>
<dbReference type="Proteomes" id="UP000293852">
    <property type="component" value="Unassembled WGS sequence"/>
</dbReference>
<accession>A0A4Q7M236</accession>
<dbReference type="Pfam" id="PF07470">
    <property type="entry name" value="Glyco_hydro_88"/>
    <property type="match status" value="1"/>
</dbReference>
<feature type="binding site" evidence="4">
    <location>
        <position position="264"/>
    </location>
    <ligand>
        <name>substrate</name>
    </ligand>
</feature>
<evidence type="ECO:0000313" key="6">
    <source>
        <dbReference type="Proteomes" id="UP000293852"/>
    </source>
</evidence>
<feature type="binding site" evidence="4">
    <location>
        <position position="192"/>
    </location>
    <ligand>
        <name>substrate</name>
    </ligand>
</feature>
<dbReference type="PANTHER" id="PTHR36845">
    <property type="entry name" value="HYDROLASE, PUTATIVE (AFU_ORTHOLOGUE AFUA_7G05090)-RELATED"/>
    <property type="match status" value="1"/>
</dbReference>
<feature type="binding site" evidence="4">
    <location>
        <position position="131"/>
    </location>
    <ligand>
        <name>substrate</name>
    </ligand>
</feature>
<evidence type="ECO:0000256" key="3">
    <source>
        <dbReference type="PIRSR" id="PIRSR610905-1"/>
    </source>
</evidence>
<dbReference type="RefSeq" id="WP_242607928.1">
    <property type="nucleotide sequence ID" value="NZ_SGWX01000001.1"/>
</dbReference>
<dbReference type="InterPro" id="IPR012341">
    <property type="entry name" value="6hp_glycosidase-like_sf"/>
</dbReference>
<comment type="similarity">
    <text evidence="2">Belongs to the glycosyl hydrolase 88 family.</text>
</comment>
<dbReference type="InterPro" id="IPR008928">
    <property type="entry name" value="6-hairpin_glycosidase_sf"/>
</dbReference>
<keyword evidence="1 5" id="KW-0378">Hydrolase</keyword>
<dbReference type="EMBL" id="SGWX01000001">
    <property type="protein sequence ID" value="RZS61926.1"/>
    <property type="molecule type" value="Genomic_DNA"/>
</dbReference>
<dbReference type="AlphaFoldDB" id="A0A4Q7M236"/>
<feature type="binding site" evidence="4">
    <location>
        <position position="252"/>
    </location>
    <ligand>
        <name>substrate</name>
    </ligand>
</feature>
<dbReference type="PANTHER" id="PTHR36845:SF1">
    <property type="entry name" value="HYDROLASE, PUTATIVE (AFU_ORTHOLOGUE AFUA_7G05090)-RELATED"/>
    <property type="match status" value="1"/>
</dbReference>
<feature type="active site" description="Proton donor" evidence="3">
    <location>
        <position position="192"/>
    </location>
</feature>
<feature type="binding site" evidence="4">
    <location>
        <position position="268"/>
    </location>
    <ligand>
        <name>substrate</name>
    </ligand>
</feature>
<evidence type="ECO:0000256" key="4">
    <source>
        <dbReference type="PIRSR" id="PIRSR610905-2"/>
    </source>
</evidence>